<evidence type="ECO:0000256" key="1">
    <source>
        <dbReference type="SAM" id="SignalP"/>
    </source>
</evidence>
<accession>A0A832PK51</accession>
<dbReference type="RefSeq" id="WP_303729137.1">
    <property type="nucleotide sequence ID" value="NZ_DULP01000034.1"/>
</dbReference>
<comment type="caution">
    <text evidence="2">The sequence shown here is derived from an EMBL/GenBank/DDBJ whole genome shotgun (WGS) entry which is preliminary data.</text>
</comment>
<organism evidence="2 3">
    <name type="scientific">Paracoccus solventivorans</name>
    <dbReference type="NCBI Taxonomy" id="53463"/>
    <lineage>
        <taxon>Bacteria</taxon>
        <taxon>Pseudomonadati</taxon>
        <taxon>Pseudomonadota</taxon>
        <taxon>Alphaproteobacteria</taxon>
        <taxon>Rhodobacterales</taxon>
        <taxon>Paracoccaceae</taxon>
        <taxon>Paracoccus</taxon>
    </lineage>
</organism>
<reference evidence="2 3" key="1">
    <citation type="journal article" date="2020" name="Biotechnol. Biofuels">
        <title>New insights from the biogas microbiome by comprehensive genome-resolved metagenomics of nearly 1600 species originating from multiple anaerobic digesters.</title>
        <authorList>
            <person name="Campanaro S."/>
            <person name="Treu L."/>
            <person name="Rodriguez-R L.M."/>
            <person name="Kovalovszki A."/>
            <person name="Ziels R.M."/>
            <person name="Maus I."/>
            <person name="Zhu X."/>
            <person name="Kougias P.G."/>
            <person name="Basile A."/>
            <person name="Luo G."/>
            <person name="Schluter A."/>
            <person name="Konstantinidis K.T."/>
            <person name="Angelidaki I."/>
        </authorList>
    </citation>
    <scope>NUCLEOTIDE SEQUENCE [LARGE SCALE GENOMIC DNA]</scope>
    <source>
        <strain evidence="2">AS04akNAM_125</strain>
    </source>
</reference>
<proteinExistence type="predicted"/>
<dbReference type="EMBL" id="DULP01000034">
    <property type="protein sequence ID" value="HHW32993.1"/>
    <property type="molecule type" value="Genomic_DNA"/>
</dbReference>
<gene>
    <name evidence="2" type="ORF">GXX24_02450</name>
</gene>
<feature type="signal peptide" evidence="1">
    <location>
        <begin position="1"/>
        <end position="17"/>
    </location>
</feature>
<protein>
    <submittedName>
        <fullName evidence="2">Uncharacterized protein</fullName>
    </submittedName>
</protein>
<feature type="non-terminal residue" evidence="2">
    <location>
        <position position="79"/>
    </location>
</feature>
<feature type="chain" id="PRO_5033045433" evidence="1">
    <location>
        <begin position="18"/>
        <end position="79"/>
    </location>
</feature>
<sequence length="79" mass="8399">MRLLVLLLCLIAGPAFADTPWSAAETLRTEAGRIERLLYRQATPEREAEIASRLGTMRAAWDGAAAAFGPGDAAQALAD</sequence>
<name>A0A832PK51_9RHOB</name>
<keyword evidence="1" id="KW-0732">Signal</keyword>
<dbReference type="Proteomes" id="UP000580830">
    <property type="component" value="Unassembled WGS sequence"/>
</dbReference>
<evidence type="ECO:0000313" key="2">
    <source>
        <dbReference type="EMBL" id="HHW32993.1"/>
    </source>
</evidence>
<evidence type="ECO:0000313" key="3">
    <source>
        <dbReference type="Proteomes" id="UP000580830"/>
    </source>
</evidence>
<dbReference type="AlphaFoldDB" id="A0A832PK51"/>